<organism evidence="5 6">
    <name type="scientific">Hibiscus syriacus</name>
    <name type="common">Rose of Sharon</name>
    <dbReference type="NCBI Taxonomy" id="106335"/>
    <lineage>
        <taxon>Eukaryota</taxon>
        <taxon>Viridiplantae</taxon>
        <taxon>Streptophyta</taxon>
        <taxon>Embryophyta</taxon>
        <taxon>Tracheophyta</taxon>
        <taxon>Spermatophyta</taxon>
        <taxon>Magnoliopsida</taxon>
        <taxon>eudicotyledons</taxon>
        <taxon>Gunneridae</taxon>
        <taxon>Pentapetalae</taxon>
        <taxon>rosids</taxon>
        <taxon>malvids</taxon>
        <taxon>Malvales</taxon>
        <taxon>Malvaceae</taxon>
        <taxon>Malvoideae</taxon>
        <taxon>Hibiscus</taxon>
    </lineage>
</organism>
<feature type="region of interest" description="Disordered" evidence="4">
    <location>
        <begin position="642"/>
        <end position="664"/>
    </location>
</feature>
<feature type="coiled-coil region" evidence="3">
    <location>
        <begin position="27"/>
        <end position="61"/>
    </location>
</feature>
<gene>
    <name evidence="5" type="ORF">F3Y22_tig00014064pilonHSYRG00098</name>
</gene>
<feature type="compositionally biased region" description="Polar residues" evidence="4">
    <location>
        <begin position="648"/>
        <end position="661"/>
    </location>
</feature>
<dbReference type="AlphaFoldDB" id="A0A6A3C0B5"/>
<evidence type="ECO:0000313" key="6">
    <source>
        <dbReference type="Proteomes" id="UP000436088"/>
    </source>
</evidence>
<dbReference type="InterPro" id="IPR008587">
    <property type="entry name" value="FPP_plant"/>
</dbReference>
<evidence type="ECO:0000256" key="3">
    <source>
        <dbReference type="SAM" id="Coils"/>
    </source>
</evidence>
<proteinExistence type="inferred from homology"/>
<dbReference type="Pfam" id="PF05911">
    <property type="entry name" value="FPP"/>
    <property type="match status" value="3"/>
</dbReference>
<keyword evidence="2 3" id="KW-0175">Coiled coil</keyword>
<accession>A0A6A3C0B5</accession>
<dbReference type="EMBL" id="VEPZ02000562">
    <property type="protein sequence ID" value="KAE8722396.1"/>
    <property type="molecule type" value="Genomic_DNA"/>
</dbReference>
<feature type="coiled-coil region" evidence="3">
    <location>
        <begin position="169"/>
        <end position="196"/>
    </location>
</feature>
<evidence type="ECO:0000256" key="4">
    <source>
        <dbReference type="SAM" id="MobiDB-lite"/>
    </source>
</evidence>
<feature type="compositionally biased region" description="Polar residues" evidence="4">
    <location>
        <begin position="331"/>
        <end position="341"/>
    </location>
</feature>
<evidence type="ECO:0000256" key="1">
    <source>
        <dbReference type="ARBA" id="ARBA00005921"/>
    </source>
</evidence>
<dbReference type="PANTHER" id="PTHR31580:SF22">
    <property type="entry name" value="FILAMENT-LIKE PLANT PROTEIN 7"/>
    <property type="match status" value="1"/>
</dbReference>
<protein>
    <submittedName>
        <fullName evidence="5">Filament-like plant protein 7, putative isoform 2</fullName>
    </submittedName>
</protein>
<comment type="similarity">
    <text evidence="1">Belongs to the FPP family.</text>
</comment>
<keyword evidence="6" id="KW-1185">Reference proteome</keyword>
<evidence type="ECO:0000256" key="2">
    <source>
        <dbReference type="ARBA" id="ARBA00023054"/>
    </source>
</evidence>
<name>A0A6A3C0B5_HIBSY</name>
<sequence length="889" mass="100741">MDQKTWLWRKKASEKIILSTDKINLSVEDNKDEIQTLVEDRRALENELKILNNKLSSALSESSSKDELVKKHEKVAMEAVVGKGKVEVEAVLLKQERNEALQMTVACEERLTRLDAALKECMQQLRFVQEEQERRIHDAVTKALNEFEKSQTILEAQLAESSKRVTKLVAEHANLMLKKELEIRNEEREFNRQTAEASHKQQLGSVKKIAKLESECQRLRLLVRKRLPGPAALAKMKNEVEMLGKDSIEMSKRKLDTSPGPDFIIDSYSDSPRKRINILNEQLWAMEEENKTLKEALNKKTSELQLSKVMYGRTASKLSEVETQIEESSKSETNNEATRNNAMPHEVSLASMSDVGSDPKASSAESWASALISELEQFRKRQLRESLLRKTVGSSEINLMDDFVEMEKLALVSVDQPSVNSHISSTEANRTLGPLQTGSSVNKCKFIGGPSSISGYISWKPSNGSLQMNLSNRDAVVNICSEDKSNQQFHPDLSKSICRIIELIEGIIISSADNNIPEFLFKEKNSSHKHSETPWGYTVHVYQWKTSEFGAVLQQFLRACHELLNEKTGLKIFIQELTSSLDWIISETEAEVGIVSQFPEEDKLHFTVLNGNNDFFQKEHNVKEENKKQRDELTNMEAETKHLEDKLQSTTNRSDSLSNQLEESEKSIANMQAELDTLRGMDEMVESRVQKLQFINKNLNNQLSFTKVIQNEACEKFHSQDLDSEGGNYRHEELEVTCLDSVTEKEIPNSEIKKLENQFRTLKALASPKEAVPFDKVVPAPTETITPTSTAISTSSRKTLTSQRSSLLDQMIAEDNDKPNDLVSPKTKEKIDPDSLFLYNRTIPYLDSIVVSNGDKHQDDNAEVKSLPIVPSKKQGGSLWKKLVEKNKK</sequence>
<comment type="caution">
    <text evidence="5">The sequence shown here is derived from an EMBL/GenBank/DDBJ whole genome shotgun (WGS) entry which is preliminary data.</text>
</comment>
<reference evidence="5" key="1">
    <citation type="submission" date="2019-09" db="EMBL/GenBank/DDBJ databases">
        <title>Draft genome information of white flower Hibiscus syriacus.</title>
        <authorList>
            <person name="Kim Y.-M."/>
        </authorList>
    </citation>
    <scope>NUCLEOTIDE SEQUENCE [LARGE SCALE GENOMIC DNA]</scope>
    <source>
        <strain evidence="5">YM2019G1</strain>
    </source>
</reference>
<feature type="coiled-coil region" evidence="3">
    <location>
        <begin position="276"/>
        <end position="303"/>
    </location>
</feature>
<dbReference type="Proteomes" id="UP000436088">
    <property type="component" value="Unassembled WGS sequence"/>
</dbReference>
<dbReference type="PANTHER" id="PTHR31580">
    <property type="entry name" value="FILAMENT-LIKE PLANT PROTEIN 4"/>
    <property type="match status" value="1"/>
</dbReference>
<evidence type="ECO:0000313" key="5">
    <source>
        <dbReference type="EMBL" id="KAE8722396.1"/>
    </source>
</evidence>
<feature type="region of interest" description="Disordered" evidence="4">
    <location>
        <begin position="319"/>
        <end position="341"/>
    </location>
</feature>